<comment type="caution">
    <text evidence="1">The sequence shown here is derived from an EMBL/GenBank/DDBJ whole genome shotgun (WGS) entry which is preliminary data.</text>
</comment>
<name>A0A6A6MC91_HEVBR</name>
<evidence type="ECO:0000313" key="1">
    <source>
        <dbReference type="EMBL" id="KAF2309569.1"/>
    </source>
</evidence>
<organism evidence="1 2">
    <name type="scientific">Hevea brasiliensis</name>
    <name type="common">Para rubber tree</name>
    <name type="synonym">Siphonia brasiliensis</name>
    <dbReference type="NCBI Taxonomy" id="3981"/>
    <lineage>
        <taxon>Eukaryota</taxon>
        <taxon>Viridiplantae</taxon>
        <taxon>Streptophyta</taxon>
        <taxon>Embryophyta</taxon>
        <taxon>Tracheophyta</taxon>
        <taxon>Spermatophyta</taxon>
        <taxon>Magnoliopsida</taxon>
        <taxon>eudicotyledons</taxon>
        <taxon>Gunneridae</taxon>
        <taxon>Pentapetalae</taxon>
        <taxon>rosids</taxon>
        <taxon>fabids</taxon>
        <taxon>Malpighiales</taxon>
        <taxon>Euphorbiaceae</taxon>
        <taxon>Crotonoideae</taxon>
        <taxon>Micrandreae</taxon>
        <taxon>Hevea</taxon>
    </lineage>
</organism>
<accession>A0A6A6MC91</accession>
<keyword evidence="2" id="KW-1185">Reference proteome</keyword>
<dbReference type="Proteomes" id="UP000467840">
    <property type="component" value="Chromosome 14"/>
</dbReference>
<dbReference type="AlphaFoldDB" id="A0A6A6MC91"/>
<dbReference type="PANTHER" id="PTHR33167:SF33">
    <property type="entry name" value="MYB-CC TYPE TRANSCRIPTION FACTOR LHEQLE-CONTAINING DOMAIN-CONTAINING PROTEIN"/>
    <property type="match status" value="1"/>
</dbReference>
<evidence type="ECO:0000313" key="2">
    <source>
        <dbReference type="Proteomes" id="UP000467840"/>
    </source>
</evidence>
<proteinExistence type="predicted"/>
<gene>
    <name evidence="1" type="ORF">GH714_003862</name>
</gene>
<protein>
    <submittedName>
        <fullName evidence="1">Uncharacterized protein</fullName>
    </submittedName>
</protein>
<reference evidence="1 2" key="1">
    <citation type="journal article" date="2020" name="Mol. Plant">
        <title>The Chromosome-Based Rubber Tree Genome Provides New Insights into Spurge Genome Evolution and Rubber Biosynthesis.</title>
        <authorList>
            <person name="Liu J."/>
            <person name="Shi C."/>
            <person name="Shi C.C."/>
            <person name="Li W."/>
            <person name="Zhang Q.J."/>
            <person name="Zhang Y."/>
            <person name="Li K."/>
            <person name="Lu H.F."/>
            <person name="Shi C."/>
            <person name="Zhu S.T."/>
            <person name="Xiao Z.Y."/>
            <person name="Nan H."/>
            <person name="Yue Y."/>
            <person name="Zhu X.G."/>
            <person name="Wu Y."/>
            <person name="Hong X.N."/>
            <person name="Fan G.Y."/>
            <person name="Tong Y."/>
            <person name="Zhang D."/>
            <person name="Mao C.L."/>
            <person name="Liu Y.L."/>
            <person name="Hao S.J."/>
            <person name="Liu W.Q."/>
            <person name="Lv M.Q."/>
            <person name="Zhang H.B."/>
            <person name="Liu Y."/>
            <person name="Hu-Tang G.R."/>
            <person name="Wang J.P."/>
            <person name="Wang J.H."/>
            <person name="Sun Y.H."/>
            <person name="Ni S.B."/>
            <person name="Chen W.B."/>
            <person name="Zhang X.C."/>
            <person name="Jiao Y.N."/>
            <person name="Eichler E.E."/>
            <person name="Li G.H."/>
            <person name="Liu X."/>
            <person name="Gao L.Z."/>
        </authorList>
    </citation>
    <scope>NUCLEOTIDE SEQUENCE [LARGE SCALE GENOMIC DNA]</scope>
    <source>
        <strain evidence="2">cv. GT1</strain>
        <tissue evidence="1">Leaf</tissue>
    </source>
</reference>
<dbReference type="PANTHER" id="PTHR33167">
    <property type="entry name" value="TRANSCRIPTION FACTOR, PUTATIVE (DUF863)-RELATED"/>
    <property type="match status" value="1"/>
</dbReference>
<dbReference type="EMBL" id="JAAGAX010000006">
    <property type="protein sequence ID" value="KAF2309569.1"/>
    <property type="molecule type" value="Genomic_DNA"/>
</dbReference>
<sequence length="286" mass="32690">MGTKLEYAFNLLAPSPNSTSFNVHCVDELDYLQTRELNISFLITGLDKHHSLAYDKMPEKQNLDFIRKTMQMHEETFKHQVRELHRLYSVQKMLMDEQDKEIKQNKKYWNPRDTNYLYSLNFQGFRDDHPSPKERSGSCSGETMRMTTLGIDLERPAAEEDISTAISTAIDDTRAAGTSSFIPLKGNDKMSIDGSDEESEVELTLSIGRSSTSSKKMIMSTNQEMGFSEQMHKRMKELDSPASVKSERRGEDCSTPTTPMSSSSATFDHERKQPNWLFQGLSINRT</sequence>